<name>A0A8H8DCF7_9ASCO</name>
<feature type="transmembrane region" description="Helical" evidence="2">
    <location>
        <begin position="96"/>
        <end position="116"/>
    </location>
</feature>
<gene>
    <name evidence="3" type="ORF">I9W82_003479</name>
</gene>
<evidence type="ECO:0000313" key="3">
    <source>
        <dbReference type="EMBL" id="KAG5418761.1"/>
    </source>
</evidence>
<feature type="compositionally biased region" description="Basic residues" evidence="1">
    <location>
        <begin position="1"/>
        <end position="11"/>
    </location>
</feature>
<evidence type="ECO:0000313" key="4">
    <source>
        <dbReference type="Proteomes" id="UP000669133"/>
    </source>
</evidence>
<accession>A0A8H8DCF7</accession>
<dbReference type="AlphaFoldDB" id="A0A8H8DCF7"/>
<keyword evidence="2" id="KW-0472">Membrane</keyword>
<sequence>MNCFKSVRKSKSNSAETVEMETKEAPLEDPDEMASDHQLQEANNMPCAKHVKFESVRGKRLASEQQKTQQLPDLYEKQVVPINSSARARWHYLWSAVKWGAGISLLVLIASATSWFDACYFYNIIFGIL</sequence>
<keyword evidence="2" id="KW-1133">Transmembrane helix</keyword>
<dbReference type="Proteomes" id="UP000669133">
    <property type="component" value="Unassembled WGS sequence"/>
</dbReference>
<dbReference type="GeneID" id="93652108"/>
<dbReference type="EMBL" id="JAEOAQ010000004">
    <property type="protein sequence ID" value="KAG5418761.1"/>
    <property type="molecule type" value="Genomic_DNA"/>
</dbReference>
<proteinExistence type="predicted"/>
<dbReference type="RefSeq" id="XP_067547877.1">
    <property type="nucleotide sequence ID" value="XM_067692448.1"/>
</dbReference>
<keyword evidence="4" id="KW-1185">Reference proteome</keyword>
<reference evidence="3 4" key="1">
    <citation type="submission" date="2020-12" db="EMBL/GenBank/DDBJ databases">
        <title>Effect of drift, selection, and recombination on the evolution of hybrid genomes in Candida yeast pathogens.</title>
        <authorList>
            <person name="Mixao V."/>
            <person name="Ksiezopolska E."/>
            <person name="Saus E."/>
            <person name="Boekhout T."/>
            <person name="Gacser A."/>
            <person name="Gabaldon T."/>
        </authorList>
    </citation>
    <scope>NUCLEOTIDE SEQUENCE [LARGE SCALE GENOMIC DNA]</scope>
    <source>
        <strain evidence="3 4">BP57</strain>
    </source>
</reference>
<evidence type="ECO:0000256" key="1">
    <source>
        <dbReference type="SAM" id="MobiDB-lite"/>
    </source>
</evidence>
<evidence type="ECO:0000256" key="2">
    <source>
        <dbReference type="SAM" id="Phobius"/>
    </source>
</evidence>
<organism evidence="3 4">
    <name type="scientific">Candida metapsilosis</name>
    <dbReference type="NCBI Taxonomy" id="273372"/>
    <lineage>
        <taxon>Eukaryota</taxon>
        <taxon>Fungi</taxon>
        <taxon>Dikarya</taxon>
        <taxon>Ascomycota</taxon>
        <taxon>Saccharomycotina</taxon>
        <taxon>Pichiomycetes</taxon>
        <taxon>Debaryomycetaceae</taxon>
        <taxon>Candida/Lodderomyces clade</taxon>
        <taxon>Candida</taxon>
    </lineage>
</organism>
<keyword evidence="2" id="KW-0812">Transmembrane</keyword>
<protein>
    <submittedName>
        <fullName evidence="3">Uncharacterized protein</fullName>
    </submittedName>
</protein>
<comment type="caution">
    <text evidence="3">The sequence shown here is derived from an EMBL/GenBank/DDBJ whole genome shotgun (WGS) entry which is preliminary data.</text>
</comment>
<feature type="region of interest" description="Disordered" evidence="1">
    <location>
        <begin position="1"/>
        <end position="39"/>
    </location>
</feature>